<evidence type="ECO:0000313" key="3">
    <source>
        <dbReference type="Proteomes" id="UP000008037"/>
    </source>
</evidence>
<evidence type="ECO:0000313" key="2">
    <source>
        <dbReference type="EMBL" id="AFU58767.1"/>
    </source>
</evidence>
<dbReference type="InParanoid" id="K0IKA5"/>
<dbReference type="KEGG" id="nga:Ngar_c18340"/>
<accession>K0IKA5</accession>
<proteinExistence type="predicted"/>
<dbReference type="PROSITE" id="PS51819">
    <property type="entry name" value="VOC"/>
    <property type="match status" value="1"/>
</dbReference>
<gene>
    <name evidence="2" type="ordered locus">Ngar_c18340</name>
</gene>
<protein>
    <submittedName>
        <fullName evidence="2">Putative glyoxalase/bleomycin resistance protein/dioxygenase</fullName>
    </submittedName>
</protein>
<evidence type="ECO:0000259" key="1">
    <source>
        <dbReference type="PROSITE" id="PS51819"/>
    </source>
</evidence>
<keyword evidence="2" id="KW-0223">Dioxygenase</keyword>
<sequence>MEKSIRFYKDTLGIPIKTKSNDWTEFFNKDTVLALHPAKKKSKMKTGSGMLVGFEVSDLDSTVQKLKEKKVKFFKKPKEEPFGKHAIIQDPDGHLVSIAEIKEKSAEGFDLLGLIGRE</sequence>
<dbReference type="OrthoDB" id="358887at2157"/>
<keyword evidence="2" id="KW-0560">Oxidoreductase</keyword>
<dbReference type="InterPro" id="IPR052164">
    <property type="entry name" value="Anthracycline_SecMetBiosynth"/>
</dbReference>
<dbReference type="AlphaFoldDB" id="K0IKA5"/>
<dbReference type="InterPro" id="IPR029068">
    <property type="entry name" value="Glyas_Bleomycin-R_OHBP_Dase"/>
</dbReference>
<dbReference type="BioCyc" id="CNIT1237085:G1324-1832-MONOMER"/>
<dbReference type="EMBL" id="CP002408">
    <property type="protein sequence ID" value="AFU58767.1"/>
    <property type="molecule type" value="Genomic_DNA"/>
</dbReference>
<dbReference type="Proteomes" id="UP000008037">
    <property type="component" value="Chromosome"/>
</dbReference>
<dbReference type="HOGENOM" id="CLU_046006_10_7_2"/>
<reference evidence="2 3" key="1">
    <citation type="journal article" date="2012" name="Environ. Microbiol.">
        <title>The genome of the ammonia-oxidizing Candidatus Nitrososphaera gargensis: insights into metabolic versatility and environmental adaptations.</title>
        <authorList>
            <person name="Spang A."/>
            <person name="Poehlein A."/>
            <person name="Offre P."/>
            <person name="Zumbragel S."/>
            <person name="Haider S."/>
            <person name="Rychlik N."/>
            <person name="Nowka B."/>
            <person name="Schmeisser C."/>
            <person name="Lebedeva E.V."/>
            <person name="Rattei T."/>
            <person name="Bohm C."/>
            <person name="Schmid M."/>
            <person name="Galushko A."/>
            <person name="Hatzenpichler R."/>
            <person name="Weinmaier T."/>
            <person name="Daniel R."/>
            <person name="Schleper C."/>
            <person name="Spieck E."/>
            <person name="Streit W."/>
            <person name="Wagner M."/>
        </authorList>
    </citation>
    <scope>NUCLEOTIDE SEQUENCE [LARGE SCALE GENOMIC DNA]</scope>
    <source>
        <strain evidence="3">Ga9.2</strain>
    </source>
</reference>
<keyword evidence="3" id="KW-1185">Reference proteome</keyword>
<dbReference type="SUPFAM" id="SSF54593">
    <property type="entry name" value="Glyoxalase/Bleomycin resistance protein/Dihydroxybiphenyl dioxygenase"/>
    <property type="match status" value="1"/>
</dbReference>
<dbReference type="GO" id="GO:0051213">
    <property type="term" value="F:dioxygenase activity"/>
    <property type="evidence" value="ECO:0007669"/>
    <property type="project" value="UniProtKB-KW"/>
</dbReference>
<dbReference type="PANTHER" id="PTHR33993">
    <property type="entry name" value="GLYOXALASE-RELATED"/>
    <property type="match status" value="1"/>
</dbReference>
<dbReference type="STRING" id="1237085.Ngar_c18340"/>
<name>K0IKA5_NITGG</name>
<organism evidence="2 3">
    <name type="scientific">Nitrososphaera gargensis (strain Ga9.2)</name>
    <dbReference type="NCBI Taxonomy" id="1237085"/>
    <lineage>
        <taxon>Archaea</taxon>
        <taxon>Nitrososphaerota</taxon>
        <taxon>Nitrososphaeria</taxon>
        <taxon>Nitrososphaerales</taxon>
        <taxon>Nitrososphaeraceae</taxon>
        <taxon>Nitrososphaera</taxon>
    </lineage>
</organism>
<dbReference type="Pfam" id="PF00903">
    <property type="entry name" value="Glyoxalase"/>
    <property type="match status" value="1"/>
</dbReference>
<dbReference type="Gene3D" id="3.10.180.10">
    <property type="entry name" value="2,3-Dihydroxybiphenyl 1,2-Dioxygenase, domain 1"/>
    <property type="match status" value="1"/>
</dbReference>
<dbReference type="PANTHER" id="PTHR33993:SF2">
    <property type="entry name" value="VOC DOMAIN-CONTAINING PROTEIN"/>
    <property type="match status" value="1"/>
</dbReference>
<dbReference type="InterPro" id="IPR037523">
    <property type="entry name" value="VOC_core"/>
</dbReference>
<feature type="domain" description="VOC" evidence="1">
    <location>
        <begin position="1"/>
        <end position="101"/>
    </location>
</feature>
<dbReference type="InterPro" id="IPR004360">
    <property type="entry name" value="Glyas_Fos-R_dOase_dom"/>
</dbReference>